<dbReference type="AlphaFoldDB" id="A0A919PHB7"/>
<dbReference type="InterPro" id="IPR000524">
    <property type="entry name" value="Tscrpt_reg_HTH_GntR"/>
</dbReference>
<evidence type="ECO:0000313" key="6">
    <source>
        <dbReference type="Proteomes" id="UP000660611"/>
    </source>
</evidence>
<dbReference type="Gene3D" id="1.10.10.10">
    <property type="entry name" value="Winged helix-like DNA-binding domain superfamily/Winged helix DNA-binding domain"/>
    <property type="match status" value="1"/>
</dbReference>
<keyword evidence="2" id="KW-0238">DNA-binding</keyword>
<dbReference type="GO" id="GO:0045892">
    <property type="term" value="P:negative regulation of DNA-templated transcription"/>
    <property type="evidence" value="ECO:0007669"/>
    <property type="project" value="TreeGrafter"/>
</dbReference>
<dbReference type="CDD" id="cd07377">
    <property type="entry name" value="WHTH_GntR"/>
    <property type="match status" value="1"/>
</dbReference>
<dbReference type="Pfam" id="PF00392">
    <property type="entry name" value="GntR"/>
    <property type="match status" value="1"/>
</dbReference>
<organism evidence="5 6">
    <name type="scientific">Dactylosporangium siamense</name>
    <dbReference type="NCBI Taxonomy" id="685454"/>
    <lineage>
        <taxon>Bacteria</taxon>
        <taxon>Bacillati</taxon>
        <taxon>Actinomycetota</taxon>
        <taxon>Actinomycetes</taxon>
        <taxon>Micromonosporales</taxon>
        <taxon>Micromonosporaceae</taxon>
        <taxon>Dactylosporangium</taxon>
    </lineage>
</organism>
<protein>
    <submittedName>
        <fullName evidence="5">GntR family transcriptional regulator</fullName>
    </submittedName>
</protein>
<keyword evidence="1" id="KW-0805">Transcription regulation</keyword>
<dbReference type="InterPro" id="IPR050679">
    <property type="entry name" value="Bact_HTH_transcr_reg"/>
</dbReference>
<dbReference type="PROSITE" id="PS50949">
    <property type="entry name" value="HTH_GNTR"/>
    <property type="match status" value="1"/>
</dbReference>
<proteinExistence type="predicted"/>
<dbReference type="InterPro" id="IPR011663">
    <property type="entry name" value="UTRA"/>
</dbReference>
<dbReference type="SUPFAM" id="SSF64288">
    <property type="entry name" value="Chorismate lyase-like"/>
    <property type="match status" value="1"/>
</dbReference>
<evidence type="ECO:0000256" key="3">
    <source>
        <dbReference type="ARBA" id="ARBA00023163"/>
    </source>
</evidence>
<comment type="caution">
    <text evidence="5">The sequence shown here is derived from an EMBL/GenBank/DDBJ whole genome shotgun (WGS) entry which is preliminary data.</text>
</comment>
<name>A0A919PHB7_9ACTN</name>
<dbReference type="InterPro" id="IPR036388">
    <property type="entry name" value="WH-like_DNA-bd_sf"/>
</dbReference>
<evidence type="ECO:0000313" key="5">
    <source>
        <dbReference type="EMBL" id="GIG44865.1"/>
    </source>
</evidence>
<dbReference type="InterPro" id="IPR028978">
    <property type="entry name" value="Chorismate_lyase_/UTRA_dom_sf"/>
</dbReference>
<evidence type="ECO:0000256" key="1">
    <source>
        <dbReference type="ARBA" id="ARBA00023015"/>
    </source>
</evidence>
<dbReference type="SMART" id="SM00866">
    <property type="entry name" value="UTRA"/>
    <property type="match status" value="1"/>
</dbReference>
<reference evidence="5" key="1">
    <citation type="submission" date="2021-01" db="EMBL/GenBank/DDBJ databases">
        <title>Whole genome shotgun sequence of Dactylosporangium siamense NBRC 106093.</title>
        <authorList>
            <person name="Komaki H."/>
            <person name="Tamura T."/>
        </authorList>
    </citation>
    <scope>NUCLEOTIDE SEQUENCE</scope>
    <source>
        <strain evidence="5">NBRC 106093</strain>
    </source>
</reference>
<accession>A0A919PHB7</accession>
<dbReference type="PRINTS" id="PR00035">
    <property type="entry name" value="HTHGNTR"/>
</dbReference>
<dbReference type="InterPro" id="IPR036390">
    <property type="entry name" value="WH_DNA-bd_sf"/>
</dbReference>
<feature type="domain" description="HTH gntR-type" evidence="4">
    <location>
        <begin position="9"/>
        <end position="77"/>
    </location>
</feature>
<evidence type="ECO:0000259" key="4">
    <source>
        <dbReference type="PROSITE" id="PS50949"/>
    </source>
</evidence>
<dbReference type="SMART" id="SM00345">
    <property type="entry name" value="HTH_GNTR"/>
    <property type="match status" value="1"/>
</dbReference>
<keyword evidence="3" id="KW-0804">Transcription</keyword>
<keyword evidence="6" id="KW-1185">Reference proteome</keyword>
<sequence length="264" mass="29340">MTINPGAAEFPHRQIAAQLRARIHRGDWAPGERLPSIPSLATQFGVAKQTVQRTIDQLRIEGLLITRPGSGTFVRGTKRRMNRLSRGRYGAERGYHAELAARYRQHLMQVGVMPCPADVAEGFGIDVGVPLLVRRHLVRTGDAPVEVGASWFRPADVRGTSIERPDVFDRPLYQEVEAELGRRYTSAKDQVSARLPTREEAELLQIRPDTPVLVLLHIAYDAEHRPIEVAQAAWPGPMTSLTEEYKIPAVRPGLPTDEPDLALG</sequence>
<dbReference type="GO" id="GO:0003677">
    <property type="term" value="F:DNA binding"/>
    <property type="evidence" value="ECO:0007669"/>
    <property type="project" value="UniProtKB-KW"/>
</dbReference>
<dbReference type="EMBL" id="BONQ01000047">
    <property type="protein sequence ID" value="GIG44865.1"/>
    <property type="molecule type" value="Genomic_DNA"/>
</dbReference>
<dbReference type="PANTHER" id="PTHR44846">
    <property type="entry name" value="MANNOSYL-D-GLYCERATE TRANSPORT/METABOLISM SYSTEM REPRESSOR MNGR-RELATED"/>
    <property type="match status" value="1"/>
</dbReference>
<dbReference type="RefSeq" id="WP_203846685.1">
    <property type="nucleotide sequence ID" value="NZ_BAAAVW010000007.1"/>
</dbReference>
<dbReference type="SUPFAM" id="SSF46785">
    <property type="entry name" value="Winged helix' DNA-binding domain"/>
    <property type="match status" value="1"/>
</dbReference>
<dbReference type="Pfam" id="PF07702">
    <property type="entry name" value="UTRA"/>
    <property type="match status" value="1"/>
</dbReference>
<dbReference type="PANTHER" id="PTHR44846:SF17">
    <property type="entry name" value="GNTR-FAMILY TRANSCRIPTIONAL REGULATOR"/>
    <property type="match status" value="1"/>
</dbReference>
<dbReference type="Proteomes" id="UP000660611">
    <property type="component" value="Unassembled WGS sequence"/>
</dbReference>
<evidence type="ECO:0000256" key="2">
    <source>
        <dbReference type="ARBA" id="ARBA00023125"/>
    </source>
</evidence>
<dbReference type="Gene3D" id="3.40.1410.10">
    <property type="entry name" value="Chorismate lyase-like"/>
    <property type="match status" value="1"/>
</dbReference>
<dbReference type="GO" id="GO:0003700">
    <property type="term" value="F:DNA-binding transcription factor activity"/>
    <property type="evidence" value="ECO:0007669"/>
    <property type="project" value="InterPro"/>
</dbReference>
<gene>
    <name evidence="5" type="ORF">Dsi01nite_029060</name>
</gene>